<evidence type="ECO:0000313" key="3">
    <source>
        <dbReference type="Proteomes" id="UP000266841"/>
    </source>
</evidence>
<name>K0ST55_THAOC</name>
<dbReference type="EMBL" id="AGNL01019941">
    <property type="protein sequence ID" value="EJK61477.1"/>
    <property type="molecule type" value="Genomic_DNA"/>
</dbReference>
<evidence type="ECO:0000313" key="2">
    <source>
        <dbReference type="EMBL" id="EJK61477.1"/>
    </source>
</evidence>
<keyword evidence="3" id="KW-1185">Reference proteome</keyword>
<dbReference type="AlphaFoldDB" id="K0ST55"/>
<dbReference type="Proteomes" id="UP000266841">
    <property type="component" value="Unassembled WGS sequence"/>
</dbReference>
<comment type="caution">
    <text evidence="2">The sequence shown here is derived from an EMBL/GenBank/DDBJ whole genome shotgun (WGS) entry which is preliminary data.</text>
</comment>
<accession>K0ST55</accession>
<feature type="compositionally biased region" description="Basic and acidic residues" evidence="1">
    <location>
        <begin position="8"/>
        <end position="25"/>
    </location>
</feature>
<gene>
    <name evidence="2" type="ORF">THAOC_18030</name>
</gene>
<proteinExistence type="predicted"/>
<feature type="region of interest" description="Disordered" evidence="1">
    <location>
        <begin position="169"/>
        <end position="189"/>
    </location>
</feature>
<feature type="compositionally biased region" description="Polar residues" evidence="1">
    <location>
        <begin position="59"/>
        <end position="70"/>
    </location>
</feature>
<protein>
    <submittedName>
        <fullName evidence="2">Uncharacterized protein</fullName>
    </submittedName>
</protein>
<evidence type="ECO:0000256" key="1">
    <source>
        <dbReference type="SAM" id="MobiDB-lite"/>
    </source>
</evidence>
<feature type="region of interest" description="Disordered" evidence="1">
    <location>
        <begin position="1"/>
        <end position="70"/>
    </location>
</feature>
<organism evidence="2 3">
    <name type="scientific">Thalassiosira oceanica</name>
    <name type="common">Marine diatom</name>
    <dbReference type="NCBI Taxonomy" id="159749"/>
    <lineage>
        <taxon>Eukaryota</taxon>
        <taxon>Sar</taxon>
        <taxon>Stramenopiles</taxon>
        <taxon>Ochrophyta</taxon>
        <taxon>Bacillariophyta</taxon>
        <taxon>Coscinodiscophyceae</taxon>
        <taxon>Thalassiosirophycidae</taxon>
        <taxon>Thalassiosirales</taxon>
        <taxon>Thalassiosiraceae</taxon>
        <taxon>Thalassiosira</taxon>
    </lineage>
</organism>
<sequence length="273" mass="31478">MSEDETVENLRRKLASEKKRADDAQAKLTKLSDFVGQDRRRRSSSQRKGTGNGRGAMIRSQSIRSDFGNDRSSSVCQNIFRLMGYGGPNPDRELPDFWHSIFGILNSTRQSYSNALQKRILKKIVTFFKDEKKINDSNEEGRLCPTTYVGRDERWPGRIGDTALAETTWGGDGLRDRARGETSGPSVGDVTLDEEGIKVHQTFFRFMFRLKQREDYNELNAVLLDEWMDMKEDANLVRANKKLKKRVNAQKKRKHQISTAFWGTIWHCHAWIN</sequence>
<reference evidence="2 3" key="1">
    <citation type="journal article" date="2012" name="Genome Biol.">
        <title>Genome and low-iron response of an oceanic diatom adapted to chronic iron limitation.</title>
        <authorList>
            <person name="Lommer M."/>
            <person name="Specht M."/>
            <person name="Roy A.S."/>
            <person name="Kraemer L."/>
            <person name="Andreson R."/>
            <person name="Gutowska M.A."/>
            <person name="Wolf J."/>
            <person name="Bergner S.V."/>
            <person name="Schilhabel M.B."/>
            <person name="Klostermeier U.C."/>
            <person name="Beiko R.G."/>
            <person name="Rosenstiel P."/>
            <person name="Hippler M."/>
            <person name="Laroche J."/>
        </authorList>
    </citation>
    <scope>NUCLEOTIDE SEQUENCE [LARGE SCALE GENOMIC DNA]</scope>
    <source>
        <strain evidence="2 3">CCMP1005</strain>
    </source>
</reference>